<feature type="transmembrane region" description="Helical" evidence="1">
    <location>
        <begin position="217"/>
        <end position="239"/>
    </location>
</feature>
<keyword evidence="1" id="KW-1133">Transmembrane helix</keyword>
<feature type="transmembrane region" description="Helical" evidence="1">
    <location>
        <begin position="57"/>
        <end position="79"/>
    </location>
</feature>
<keyword evidence="3" id="KW-0012">Acyltransferase</keyword>
<feature type="transmembrane region" description="Helical" evidence="1">
    <location>
        <begin position="251"/>
        <end position="267"/>
    </location>
</feature>
<dbReference type="RefSeq" id="WP_310331004.1">
    <property type="nucleotide sequence ID" value="NZ_JAVDXV010000007.1"/>
</dbReference>
<feature type="transmembrane region" description="Helical" evidence="1">
    <location>
        <begin position="137"/>
        <end position="154"/>
    </location>
</feature>
<feature type="transmembrane region" description="Helical" evidence="1">
    <location>
        <begin position="91"/>
        <end position="107"/>
    </location>
</feature>
<organism evidence="3 4">
    <name type="scientific">Roseateles asaccharophilus</name>
    <dbReference type="NCBI Taxonomy" id="582607"/>
    <lineage>
        <taxon>Bacteria</taxon>
        <taxon>Pseudomonadati</taxon>
        <taxon>Pseudomonadota</taxon>
        <taxon>Betaproteobacteria</taxon>
        <taxon>Burkholderiales</taxon>
        <taxon>Sphaerotilaceae</taxon>
        <taxon>Roseateles</taxon>
    </lineage>
</organism>
<protein>
    <submittedName>
        <fullName evidence="3">Acyltransferase</fullName>
    </submittedName>
</protein>
<keyword evidence="1" id="KW-0472">Membrane</keyword>
<feature type="transmembrane region" description="Helical" evidence="1">
    <location>
        <begin position="363"/>
        <end position="383"/>
    </location>
</feature>
<dbReference type="PANTHER" id="PTHR31061">
    <property type="entry name" value="LD22376P"/>
    <property type="match status" value="1"/>
</dbReference>
<keyword evidence="3" id="KW-0808">Transferase</keyword>
<comment type="caution">
    <text evidence="3">The sequence shown here is derived from an EMBL/GenBank/DDBJ whole genome shotgun (WGS) entry which is preliminary data.</text>
</comment>
<feature type="transmembrane region" description="Helical" evidence="1">
    <location>
        <begin position="190"/>
        <end position="211"/>
    </location>
</feature>
<sequence length="422" mass="45568">MSHQALRDPSLDALRGLAVLGMVFSGSLGFGGALPAWMYHAQLPPPAHKFMPTLPGLTWVDLVFPMFLFALGAALPLALRHHTPAEAARTAVRRFALLLFFALFTQQLKPAHVSPWLSLAAFALLGLLLVRRVPLTLKAGAWTAAVALWVWVGLEPKRHDIILVVLAVMAGAGTLLWAATRDGRQAWRWWALPVVVAVMLAPPDAWTRVLWSTPADWAWRFLFLKYLLIVVPGMAVGEWLARGEPVHRDRGLASIAFALVVLNLVLLQARETALNAMLSAALLTWGGVRAARAGGFAARAWPLAVALVLLGLFMEPLQGGIRKDPSTFSYQVLTAGLSVLLLVALQPLRGLGVVSELGRNPMLAYVAGSLCVLPLLQLSGLLPAWQALTGSVPEALLKGALLTSAVMCLTLAANRRGWIWRA</sequence>
<feature type="transmembrane region" description="Helical" evidence="1">
    <location>
        <begin position="328"/>
        <end position="351"/>
    </location>
</feature>
<evidence type="ECO:0000313" key="3">
    <source>
        <dbReference type="EMBL" id="MDR7334521.1"/>
    </source>
</evidence>
<evidence type="ECO:0000256" key="1">
    <source>
        <dbReference type="SAM" id="Phobius"/>
    </source>
</evidence>
<name>A0ABU2ABE6_9BURK</name>
<dbReference type="Pfam" id="PF16401">
    <property type="entry name" value="DUF5009"/>
    <property type="match status" value="1"/>
</dbReference>
<dbReference type="Proteomes" id="UP001180825">
    <property type="component" value="Unassembled WGS sequence"/>
</dbReference>
<keyword evidence="1" id="KW-0812">Transmembrane</keyword>
<feature type="domain" description="DUF5009" evidence="2">
    <location>
        <begin position="7"/>
        <end position="240"/>
    </location>
</feature>
<accession>A0ABU2ABE6</accession>
<dbReference type="GO" id="GO:0016746">
    <property type="term" value="F:acyltransferase activity"/>
    <property type="evidence" value="ECO:0007669"/>
    <property type="project" value="UniProtKB-KW"/>
</dbReference>
<feature type="transmembrane region" description="Helical" evidence="1">
    <location>
        <begin position="298"/>
        <end position="316"/>
    </location>
</feature>
<feature type="transmembrane region" description="Helical" evidence="1">
    <location>
        <begin position="113"/>
        <end position="130"/>
    </location>
</feature>
<dbReference type="InterPro" id="IPR032176">
    <property type="entry name" value="DUF5009"/>
</dbReference>
<gene>
    <name evidence="3" type="ORF">J2X21_003677</name>
</gene>
<feature type="transmembrane region" description="Helical" evidence="1">
    <location>
        <begin position="160"/>
        <end position="178"/>
    </location>
</feature>
<dbReference type="PANTHER" id="PTHR31061:SF24">
    <property type="entry name" value="LD22376P"/>
    <property type="match status" value="1"/>
</dbReference>
<reference evidence="3 4" key="1">
    <citation type="submission" date="2023-07" db="EMBL/GenBank/DDBJ databases">
        <title>Sorghum-associated microbial communities from plants grown in Nebraska, USA.</title>
        <authorList>
            <person name="Schachtman D."/>
        </authorList>
    </citation>
    <scope>NUCLEOTIDE SEQUENCE [LARGE SCALE GENOMIC DNA]</scope>
    <source>
        <strain evidence="3 4">BE316</strain>
    </source>
</reference>
<dbReference type="EMBL" id="JAVDXV010000007">
    <property type="protein sequence ID" value="MDR7334521.1"/>
    <property type="molecule type" value="Genomic_DNA"/>
</dbReference>
<evidence type="ECO:0000259" key="2">
    <source>
        <dbReference type="Pfam" id="PF16401"/>
    </source>
</evidence>
<proteinExistence type="predicted"/>
<keyword evidence="4" id="KW-1185">Reference proteome</keyword>
<feature type="transmembrane region" description="Helical" evidence="1">
    <location>
        <begin position="12"/>
        <end position="37"/>
    </location>
</feature>
<evidence type="ECO:0000313" key="4">
    <source>
        <dbReference type="Proteomes" id="UP001180825"/>
    </source>
</evidence>